<keyword evidence="3" id="KW-0808">Transferase</keyword>
<keyword evidence="3" id="KW-0418">Kinase</keyword>
<keyword evidence="1" id="KW-0812">Transmembrane</keyword>
<sequence>MNSTVSTFHLKVQQVEQVCLFELSWGQRQHLSVNIPYPQILTRLYQDWQQTYLNFYKKQALRGRVEGKGQLSVLVDWHAKLVEAEAKLLSEFHRWLRHEELYEIRATIAKAALDYSRLEVFLCVSPLNLSRLPWEAWEIGTEFAAPGKIRIARTTANIRSKSIQPSPGKRKARVLAILGDDTGLDFRADKQAVESLSYIADIEFVGWQPGQSSTELKTKIAEAITDHRGWDVLFFAGHSNETTLTGGELAIAPNISLSLSEIEKPLTLAMQRGLKFALFNSCMGLSLANRLIDLGLSQVAIMREPVHNDVAQEFLLQFLRSLAEYNDAHDAMLAACQFLKLEKQLTYPSAYLIPSLFRHPDAPVFRLEPYGWKQKLKRWLPTKAEALAVGVLCGLSWQLPVQGFLLDGRLWVQSVYRDITLQTPQNAPKVLIVSIDEESIKRAKISVPRPMDRRYLAQIIDKLAALETPVVGIDYLLDRYQPDNDPILANSVRQAVEQQGTWFIFATKRRSTGGWFDVLPEIASPNWVLNGDLRVLGNPPQYMSLVPLPDRSEQRLLPLSYLLALGYWTHSEQTEQTLKPQLDASTQLISQLRAYLLETTGKDYVNLFSRKAVLHPLTNWAYLLRQWWLHPIIDFSIPPKQVYQTLPAWKLLEEPTEIDDLIPVEPYVVLIAPGGYGEAGVDTEGEDNYPVPTALAYWRSQQNPPDLRSIFPGGEAHAYMVHHWLNRRLVTPIPDLWMIGIAVLLGKGTILAFGQISPKQWKRIILLIGATGIYGGVSLQLYITGGILLPWLLPTVTFWTYLIVAFVERKSYG</sequence>
<gene>
    <name evidence="3" type="ORF">WN50_23895</name>
</gene>
<dbReference type="Pfam" id="PF12770">
    <property type="entry name" value="CHAT"/>
    <property type="match status" value="1"/>
</dbReference>
<accession>A0A0F5Y9Y9</accession>
<feature type="transmembrane region" description="Helical" evidence="1">
    <location>
        <begin position="765"/>
        <end position="783"/>
    </location>
</feature>
<keyword evidence="1" id="KW-1133">Transmembrane helix</keyword>
<keyword evidence="1" id="KW-0472">Membrane</keyword>
<comment type="caution">
    <text evidence="3">The sequence shown here is derived from an EMBL/GenBank/DDBJ whole genome shotgun (WGS) entry which is preliminary data.</text>
</comment>
<dbReference type="InterPro" id="IPR024983">
    <property type="entry name" value="CHAT_dom"/>
</dbReference>
<evidence type="ECO:0000313" key="3">
    <source>
        <dbReference type="EMBL" id="KKD35674.1"/>
    </source>
</evidence>
<dbReference type="GO" id="GO:0016301">
    <property type="term" value="F:kinase activity"/>
    <property type="evidence" value="ECO:0007669"/>
    <property type="project" value="UniProtKB-KW"/>
</dbReference>
<dbReference type="InterPro" id="IPR007890">
    <property type="entry name" value="CHASE2"/>
</dbReference>
<evidence type="ECO:0000313" key="4">
    <source>
        <dbReference type="Proteomes" id="UP000033607"/>
    </source>
</evidence>
<organism evidence="3 4">
    <name type="scientific">Limnoraphis robusta CS-951</name>
    <dbReference type="NCBI Taxonomy" id="1637645"/>
    <lineage>
        <taxon>Bacteria</taxon>
        <taxon>Bacillati</taxon>
        <taxon>Cyanobacteriota</taxon>
        <taxon>Cyanophyceae</taxon>
        <taxon>Oscillatoriophycideae</taxon>
        <taxon>Oscillatoriales</taxon>
        <taxon>Sirenicapillariaceae</taxon>
        <taxon>Limnoraphis</taxon>
    </lineage>
</organism>
<feature type="transmembrane region" description="Helical" evidence="1">
    <location>
        <begin position="789"/>
        <end position="807"/>
    </location>
</feature>
<dbReference type="PATRIC" id="fig|1637645.4.peg.5525"/>
<dbReference type="Proteomes" id="UP000033607">
    <property type="component" value="Unassembled WGS sequence"/>
</dbReference>
<feature type="transmembrane region" description="Helical" evidence="1">
    <location>
        <begin position="736"/>
        <end position="753"/>
    </location>
</feature>
<protein>
    <submittedName>
        <fullName evidence="3">Histidine kinase</fullName>
    </submittedName>
</protein>
<reference evidence="3 4" key="1">
    <citation type="submission" date="2015-06" db="EMBL/GenBank/DDBJ databases">
        <title>Draft genome assembly of filamentous brackish cyanobacterium Limnoraphis robusta strain CS-951.</title>
        <authorList>
            <person name="Willis A."/>
            <person name="Parks M."/>
            <person name="Burford M.A."/>
        </authorList>
    </citation>
    <scope>NUCLEOTIDE SEQUENCE [LARGE SCALE GENOMIC DNA]</scope>
    <source>
        <strain evidence="3 4">CS-951</strain>
    </source>
</reference>
<dbReference type="SMART" id="SM01080">
    <property type="entry name" value="CHASE2"/>
    <property type="match status" value="1"/>
</dbReference>
<feature type="domain" description="CHASE2" evidence="2">
    <location>
        <begin position="405"/>
        <end position="753"/>
    </location>
</feature>
<dbReference type="EMBL" id="LATL02000279">
    <property type="protein sequence ID" value="KKD35674.1"/>
    <property type="molecule type" value="Genomic_DNA"/>
</dbReference>
<evidence type="ECO:0000256" key="1">
    <source>
        <dbReference type="SAM" id="Phobius"/>
    </source>
</evidence>
<proteinExistence type="predicted"/>
<name>A0A0F5Y9Y9_9CYAN</name>
<evidence type="ECO:0000259" key="2">
    <source>
        <dbReference type="SMART" id="SM01080"/>
    </source>
</evidence>
<dbReference type="OrthoDB" id="444941at2"/>
<dbReference type="Pfam" id="PF05226">
    <property type="entry name" value="CHASE2"/>
    <property type="match status" value="1"/>
</dbReference>
<dbReference type="AlphaFoldDB" id="A0A0F5Y9Y9"/>
<dbReference type="RefSeq" id="WP_046281108.1">
    <property type="nucleotide sequence ID" value="NZ_LATL02000279.1"/>
</dbReference>